<comment type="catalytic activity">
    <reaction evidence="13">
        <text>4-methyl-5-(2-phosphooxyethyl)-thiazole + 4-amino-2-methyl-5-(diphosphooxymethyl)pyrimidine + H(+) = thiamine phosphate + diphosphate</text>
        <dbReference type="Rhea" id="RHEA:22328"/>
        <dbReference type="ChEBI" id="CHEBI:15378"/>
        <dbReference type="ChEBI" id="CHEBI:33019"/>
        <dbReference type="ChEBI" id="CHEBI:37575"/>
        <dbReference type="ChEBI" id="CHEBI:57841"/>
        <dbReference type="ChEBI" id="CHEBI:58296"/>
        <dbReference type="EC" id="2.5.1.3"/>
    </reaction>
</comment>
<dbReference type="CDD" id="cd00564">
    <property type="entry name" value="TMP_TenI"/>
    <property type="match status" value="1"/>
</dbReference>
<dbReference type="UniPathway" id="UPA00060">
    <property type="reaction ID" value="UER00139"/>
</dbReference>
<keyword evidence="6" id="KW-0808">Transferase</keyword>
<evidence type="ECO:0000256" key="12">
    <source>
        <dbReference type="ARBA" id="ARBA00022977"/>
    </source>
</evidence>
<evidence type="ECO:0000256" key="8">
    <source>
        <dbReference type="ARBA" id="ARBA00022741"/>
    </source>
</evidence>
<dbReference type="HAMAP" id="MF_00097">
    <property type="entry name" value="TMP_synthase"/>
    <property type="match status" value="1"/>
</dbReference>
<evidence type="ECO:0000313" key="20">
    <source>
        <dbReference type="Proteomes" id="UP000095085"/>
    </source>
</evidence>
<evidence type="ECO:0000256" key="16">
    <source>
        <dbReference type="ARBA" id="ARBA00061146"/>
    </source>
</evidence>
<evidence type="ECO:0000259" key="18">
    <source>
        <dbReference type="Pfam" id="PF02581"/>
    </source>
</evidence>
<evidence type="ECO:0000256" key="14">
    <source>
        <dbReference type="ARBA" id="ARBA00047851"/>
    </source>
</evidence>
<evidence type="ECO:0000256" key="6">
    <source>
        <dbReference type="ARBA" id="ARBA00022679"/>
    </source>
</evidence>
<evidence type="ECO:0000256" key="10">
    <source>
        <dbReference type="ARBA" id="ARBA00022840"/>
    </source>
</evidence>
<keyword evidence="7" id="KW-0479">Metal-binding</keyword>
<keyword evidence="12" id="KW-0784">Thiamine biosynthesis</keyword>
<evidence type="ECO:0000256" key="7">
    <source>
        <dbReference type="ARBA" id="ARBA00022723"/>
    </source>
</evidence>
<dbReference type="Gene3D" id="3.40.1190.20">
    <property type="match status" value="1"/>
</dbReference>
<evidence type="ECO:0000256" key="17">
    <source>
        <dbReference type="ARBA" id="ARBA00061283"/>
    </source>
</evidence>
<dbReference type="SUPFAM" id="SSF51391">
    <property type="entry name" value="Thiamin phosphate synthase"/>
    <property type="match status" value="1"/>
</dbReference>
<evidence type="ECO:0000256" key="11">
    <source>
        <dbReference type="ARBA" id="ARBA00022842"/>
    </source>
</evidence>
<dbReference type="InterPro" id="IPR022998">
    <property type="entry name" value="ThiamineP_synth_TenI"/>
</dbReference>
<keyword evidence="20" id="KW-1185">Reference proteome</keyword>
<comment type="similarity">
    <text evidence="17">In the N-terminal section; belongs to the thiamine-phosphate synthase family.</text>
</comment>
<dbReference type="GO" id="GO:0009228">
    <property type="term" value="P:thiamine biosynthetic process"/>
    <property type="evidence" value="ECO:0007669"/>
    <property type="project" value="UniProtKB-KW"/>
</dbReference>
<comment type="pathway">
    <text evidence="4">Cofactor biosynthesis; thiamine diphosphate biosynthesis; 4-methyl-5-(2-phosphoethyl)-thiazole from 5-(2-hydroxyethyl)-4-methylthiazole: step 1/1.</text>
</comment>
<dbReference type="GO" id="GO:0000287">
    <property type="term" value="F:magnesium ion binding"/>
    <property type="evidence" value="ECO:0007669"/>
    <property type="project" value="InterPro"/>
</dbReference>
<evidence type="ECO:0000256" key="9">
    <source>
        <dbReference type="ARBA" id="ARBA00022777"/>
    </source>
</evidence>
<dbReference type="GO" id="GO:0005829">
    <property type="term" value="C:cytosol"/>
    <property type="evidence" value="ECO:0007669"/>
    <property type="project" value="EnsemblFungi"/>
</dbReference>
<dbReference type="Pfam" id="PF02581">
    <property type="entry name" value="TMP-TENI"/>
    <property type="match status" value="1"/>
</dbReference>
<dbReference type="InterPro" id="IPR034291">
    <property type="entry name" value="TMP_synthase"/>
</dbReference>
<comment type="pathway">
    <text evidence="5">Cofactor biosynthesis; thiamine diphosphate biosynthesis; thiamine phosphate from 4-amino-2-methyl-5-diphosphomethylpyrimidine and 4-methyl-5-(2-phosphoethyl)-thiazole: step 1/1.</text>
</comment>
<evidence type="ECO:0000256" key="4">
    <source>
        <dbReference type="ARBA" id="ARBA00004868"/>
    </source>
</evidence>
<dbReference type="GO" id="GO:0004417">
    <property type="term" value="F:hydroxyethylthiazole kinase activity"/>
    <property type="evidence" value="ECO:0007669"/>
    <property type="project" value="UniProtKB-EC"/>
</dbReference>
<protein>
    <submittedName>
        <fullName evidence="19">TMP-TENI-domain-containing protein</fullName>
    </submittedName>
</protein>
<organism evidence="19 20">
    <name type="scientific">Hyphopichia burtonii NRRL Y-1933</name>
    <dbReference type="NCBI Taxonomy" id="984485"/>
    <lineage>
        <taxon>Eukaryota</taxon>
        <taxon>Fungi</taxon>
        <taxon>Dikarya</taxon>
        <taxon>Ascomycota</taxon>
        <taxon>Saccharomycotina</taxon>
        <taxon>Pichiomycetes</taxon>
        <taxon>Debaryomycetaceae</taxon>
        <taxon>Hyphopichia</taxon>
    </lineage>
</organism>
<dbReference type="InterPro" id="IPR029056">
    <property type="entry name" value="Ribokinase-like"/>
</dbReference>
<comment type="similarity">
    <text evidence="16">In the C-terminal section; belongs to the Thz kinase family.</text>
</comment>
<dbReference type="RefSeq" id="XP_020075871.1">
    <property type="nucleotide sequence ID" value="XM_020218754.1"/>
</dbReference>
<dbReference type="GO" id="GO:0009229">
    <property type="term" value="P:thiamine diphosphate biosynthetic process"/>
    <property type="evidence" value="ECO:0007669"/>
    <property type="project" value="UniProtKB-UniPathway"/>
</dbReference>
<gene>
    <name evidence="19" type="ORF">HYPBUDRAFT_110245</name>
</gene>
<evidence type="ECO:0000313" key="19">
    <source>
        <dbReference type="EMBL" id="ODV66804.1"/>
    </source>
</evidence>
<dbReference type="PANTHER" id="PTHR20857:SF23">
    <property type="entry name" value="THIAMINE BIOSYNTHETIC BIFUNCTIONAL ENZYME"/>
    <property type="match status" value="1"/>
</dbReference>
<keyword evidence="11" id="KW-0460">Magnesium</keyword>
<dbReference type="GeneID" id="30993304"/>
<evidence type="ECO:0000256" key="15">
    <source>
        <dbReference type="ARBA" id="ARBA00047883"/>
    </source>
</evidence>
<dbReference type="NCBIfam" id="TIGR00693">
    <property type="entry name" value="thiE"/>
    <property type="match status" value="1"/>
</dbReference>
<name>A0A1E4RHR0_9ASCO</name>
<accession>A0A1E4RHR0</accession>
<dbReference type="OrthoDB" id="4994at2759"/>
<dbReference type="SUPFAM" id="SSF53613">
    <property type="entry name" value="Ribokinase-like"/>
    <property type="match status" value="1"/>
</dbReference>
<comment type="catalytic activity">
    <reaction evidence="15">
        <text>2-[(2R,5Z)-2-carboxy-4-methylthiazol-5(2H)-ylidene]ethyl phosphate + 4-amino-2-methyl-5-(diphosphooxymethyl)pyrimidine + 2 H(+) = thiamine phosphate + CO2 + diphosphate</text>
        <dbReference type="Rhea" id="RHEA:47844"/>
        <dbReference type="ChEBI" id="CHEBI:15378"/>
        <dbReference type="ChEBI" id="CHEBI:16526"/>
        <dbReference type="ChEBI" id="CHEBI:33019"/>
        <dbReference type="ChEBI" id="CHEBI:37575"/>
        <dbReference type="ChEBI" id="CHEBI:57841"/>
        <dbReference type="ChEBI" id="CHEBI:62899"/>
        <dbReference type="EC" id="2.5.1.3"/>
    </reaction>
</comment>
<dbReference type="Gene3D" id="3.20.20.70">
    <property type="entry name" value="Aldolase class I"/>
    <property type="match status" value="1"/>
</dbReference>
<dbReference type="GO" id="GO:0004789">
    <property type="term" value="F:thiamine-phosphate diphosphorylase activity"/>
    <property type="evidence" value="ECO:0007669"/>
    <property type="project" value="UniProtKB-EC"/>
</dbReference>
<comment type="catalytic activity">
    <reaction evidence="14">
        <text>2-(2-carboxy-4-methylthiazol-5-yl)ethyl phosphate + 4-amino-2-methyl-5-(diphosphooxymethyl)pyrimidine + 2 H(+) = thiamine phosphate + CO2 + diphosphate</text>
        <dbReference type="Rhea" id="RHEA:47848"/>
        <dbReference type="ChEBI" id="CHEBI:15378"/>
        <dbReference type="ChEBI" id="CHEBI:16526"/>
        <dbReference type="ChEBI" id="CHEBI:33019"/>
        <dbReference type="ChEBI" id="CHEBI:37575"/>
        <dbReference type="ChEBI" id="CHEBI:57841"/>
        <dbReference type="ChEBI" id="CHEBI:62890"/>
        <dbReference type="EC" id="2.5.1.3"/>
    </reaction>
</comment>
<dbReference type="GO" id="GO:0005524">
    <property type="term" value="F:ATP binding"/>
    <property type="evidence" value="ECO:0007669"/>
    <property type="project" value="UniProtKB-KW"/>
</dbReference>
<reference evidence="20" key="1">
    <citation type="submission" date="2016-05" db="EMBL/GenBank/DDBJ databases">
        <title>Comparative genomics of biotechnologically important yeasts.</title>
        <authorList>
            <consortium name="DOE Joint Genome Institute"/>
            <person name="Riley R."/>
            <person name="Haridas S."/>
            <person name="Wolfe K.H."/>
            <person name="Lopes M.R."/>
            <person name="Hittinger C.T."/>
            <person name="Goker M."/>
            <person name="Salamov A."/>
            <person name="Wisecaver J."/>
            <person name="Long T.M."/>
            <person name="Aerts A.L."/>
            <person name="Barry K."/>
            <person name="Choi C."/>
            <person name="Clum A."/>
            <person name="Coughlan A.Y."/>
            <person name="Deshpande S."/>
            <person name="Douglass A.P."/>
            <person name="Hanson S.J."/>
            <person name="Klenk H.-P."/>
            <person name="Labutti K."/>
            <person name="Lapidus A."/>
            <person name="Lindquist E."/>
            <person name="Lipzen A."/>
            <person name="Meier-Kolthoff J.P."/>
            <person name="Ohm R.A."/>
            <person name="Otillar R.P."/>
            <person name="Pangilinan J."/>
            <person name="Peng Y."/>
            <person name="Rokas A."/>
            <person name="Rosa C.A."/>
            <person name="Scheuner C."/>
            <person name="Sibirny A.A."/>
            <person name="Slot J.C."/>
            <person name="Stielow J.B."/>
            <person name="Sun H."/>
            <person name="Kurtzman C.P."/>
            <person name="Blackwell M."/>
            <person name="Grigoriev I.V."/>
            <person name="Jeffries T.W."/>
        </authorList>
    </citation>
    <scope>NUCLEOTIDE SEQUENCE [LARGE SCALE GENOMIC DNA]</scope>
    <source>
        <strain evidence="20">NRRL Y-1933</strain>
    </source>
</reference>
<dbReference type="Proteomes" id="UP000095085">
    <property type="component" value="Unassembled WGS sequence"/>
</dbReference>
<evidence type="ECO:0000256" key="2">
    <source>
        <dbReference type="ARBA" id="ARBA00001946"/>
    </source>
</evidence>
<dbReference type="InterPro" id="IPR000417">
    <property type="entry name" value="Hyethyz_kinase"/>
</dbReference>
<dbReference type="AlphaFoldDB" id="A0A1E4RHR0"/>
<dbReference type="InterPro" id="IPR036206">
    <property type="entry name" value="ThiamineP_synth_sf"/>
</dbReference>
<evidence type="ECO:0000256" key="5">
    <source>
        <dbReference type="ARBA" id="ARBA00005165"/>
    </source>
</evidence>
<comment type="cofactor">
    <cofactor evidence="2">
        <name>Mg(2+)</name>
        <dbReference type="ChEBI" id="CHEBI:18420"/>
    </cofactor>
</comment>
<dbReference type="HAMAP" id="MF_00228">
    <property type="entry name" value="Thz_kinase"/>
    <property type="match status" value="1"/>
</dbReference>
<dbReference type="CDD" id="cd01170">
    <property type="entry name" value="THZ_kinase"/>
    <property type="match status" value="1"/>
</dbReference>
<evidence type="ECO:0000256" key="3">
    <source>
        <dbReference type="ARBA" id="ARBA00003814"/>
    </source>
</evidence>
<dbReference type="FunFam" id="3.20.20.70:FF:000104">
    <property type="entry name" value="Thiamine biosynthetic bifunctional enzyme"/>
    <property type="match status" value="1"/>
</dbReference>
<evidence type="ECO:0000256" key="13">
    <source>
        <dbReference type="ARBA" id="ARBA00047334"/>
    </source>
</evidence>
<comment type="catalytic activity">
    <reaction evidence="1">
        <text>5-(2-hydroxyethyl)-4-methylthiazole + ATP = 4-methyl-5-(2-phosphooxyethyl)-thiazole + ADP + H(+)</text>
        <dbReference type="Rhea" id="RHEA:24212"/>
        <dbReference type="ChEBI" id="CHEBI:15378"/>
        <dbReference type="ChEBI" id="CHEBI:17957"/>
        <dbReference type="ChEBI" id="CHEBI:30616"/>
        <dbReference type="ChEBI" id="CHEBI:58296"/>
        <dbReference type="ChEBI" id="CHEBI:456216"/>
        <dbReference type="EC" id="2.7.1.50"/>
    </reaction>
</comment>
<dbReference type="STRING" id="984485.A0A1E4RHR0"/>
<keyword evidence="9" id="KW-0418">Kinase</keyword>
<comment type="function">
    <text evidence="3">Condenses 4-methyl-5-(beta-hydroxyethyl)thiazole monophosphate (THZ-P) and 2-methyl-4-amino-5-hydroxymethyl pyrimidine pyrophosphate (HMP-PP) to form thiamine monophosphate (TMP).</text>
</comment>
<dbReference type="EMBL" id="KV454541">
    <property type="protein sequence ID" value="ODV66804.1"/>
    <property type="molecule type" value="Genomic_DNA"/>
</dbReference>
<dbReference type="InterPro" id="IPR013785">
    <property type="entry name" value="Aldolase_TIM"/>
</dbReference>
<dbReference type="PRINTS" id="PR01099">
    <property type="entry name" value="HYETHTZKNASE"/>
</dbReference>
<keyword evidence="8" id="KW-0547">Nucleotide-binding</keyword>
<dbReference type="Pfam" id="PF02110">
    <property type="entry name" value="HK"/>
    <property type="match status" value="2"/>
</dbReference>
<dbReference type="PANTHER" id="PTHR20857">
    <property type="entry name" value="THIAMINE-PHOSPHATE PYROPHOSPHORYLASE"/>
    <property type="match status" value="1"/>
</dbReference>
<sequence>MVVDYSVYLVTDSTMIPESSTFLRQVEESIENGATIVQLREKTLGTREFIARASKVHELTKKKGIPLIINDRVDVALAVDAEGIHVGQDDMPAATVRELIGPDKIIGVTCSNVEETQQVCDEGIADYVGLGTVYFTNTKKDTKTPQGTGPIGVRKMLQVLRKHNTSKSNKSIRSVAIGGINQTNAAKVLYQCAIPQQSLDGVAIVSCIMASEDAAGSTIELAEVINLTVPWIRKFSNGGPAKLEDKVAAVQNAKPLVHHITNNVVKNFSANVTLAIGASPIMSELAQEYEEFATNIPNLSLVVNLGTPSDDLMLTFVHALQIYNKYGKYIVFDPVAGGATNARLEACRKLLNAGQPSVIKGNVGEILAIWKLTSSYQVDSDSAGQSLMRGVDSIADLEDDVVIRIGQEVAQDFRTVVVITGKTNFVIDGTYAESKSTYIWDVKAPIRASELPVTKIQGGHPLMGSITGSGCSLGSTIAAFIASHADGQSKDTNESFNIGEAVVGAVELYNKAGELAGKETSTPGAFMVKFLDKLYELTHT</sequence>
<keyword evidence="10" id="KW-0067">ATP-binding</keyword>
<proteinExistence type="inferred from homology"/>
<evidence type="ECO:0000256" key="1">
    <source>
        <dbReference type="ARBA" id="ARBA00001771"/>
    </source>
</evidence>
<feature type="domain" description="Thiamine phosphate synthase/TenI" evidence="18">
    <location>
        <begin position="7"/>
        <end position="208"/>
    </location>
</feature>